<dbReference type="Pfam" id="PF00534">
    <property type="entry name" value="Glycos_transf_1"/>
    <property type="match status" value="1"/>
</dbReference>
<dbReference type="GO" id="GO:0016757">
    <property type="term" value="F:glycosyltransferase activity"/>
    <property type="evidence" value="ECO:0007669"/>
    <property type="project" value="InterPro"/>
</dbReference>
<feature type="domain" description="Glycosyl transferase family 1" evidence="2">
    <location>
        <begin position="190"/>
        <end position="337"/>
    </location>
</feature>
<organism evidence="3 4">
    <name type="scientific">Agathobacter rectalis</name>
    <dbReference type="NCBI Taxonomy" id="39491"/>
    <lineage>
        <taxon>Bacteria</taxon>
        <taxon>Bacillati</taxon>
        <taxon>Bacillota</taxon>
        <taxon>Clostridia</taxon>
        <taxon>Lachnospirales</taxon>
        <taxon>Lachnospiraceae</taxon>
        <taxon>Agathobacter</taxon>
    </lineage>
</organism>
<evidence type="ECO:0000256" key="1">
    <source>
        <dbReference type="ARBA" id="ARBA00022679"/>
    </source>
</evidence>
<protein>
    <recommendedName>
        <fullName evidence="2">Glycosyl transferase family 1 domain-containing protein</fullName>
    </recommendedName>
</protein>
<dbReference type="PANTHER" id="PTHR46401:SF2">
    <property type="entry name" value="GLYCOSYLTRANSFERASE WBBK-RELATED"/>
    <property type="match status" value="1"/>
</dbReference>
<dbReference type="RefSeq" id="WP_055062611.1">
    <property type="nucleotide sequence ID" value="NZ_CVRQ01000039.1"/>
</dbReference>
<proteinExistence type="predicted"/>
<dbReference type="Gene3D" id="3.40.50.11090">
    <property type="match status" value="1"/>
</dbReference>
<evidence type="ECO:0000313" key="3">
    <source>
        <dbReference type="EMBL" id="CRL41575.1"/>
    </source>
</evidence>
<dbReference type="EMBL" id="CVRQ01000039">
    <property type="protein sequence ID" value="CRL41575.1"/>
    <property type="molecule type" value="Genomic_DNA"/>
</dbReference>
<evidence type="ECO:0000259" key="2">
    <source>
        <dbReference type="Pfam" id="PF00534"/>
    </source>
</evidence>
<keyword evidence="1" id="KW-0808">Transferase</keyword>
<reference evidence="4" key="1">
    <citation type="submission" date="2015-05" db="EMBL/GenBank/DDBJ databases">
        <authorList>
            <consortium name="Pathogen Informatics"/>
        </authorList>
    </citation>
    <scope>NUCLEOTIDE SEQUENCE [LARGE SCALE GENOMIC DNA]</scope>
    <source>
        <strain evidence="4">T1-815</strain>
    </source>
</reference>
<dbReference type="GO" id="GO:0009103">
    <property type="term" value="P:lipopolysaccharide biosynthetic process"/>
    <property type="evidence" value="ECO:0007669"/>
    <property type="project" value="TreeGrafter"/>
</dbReference>
<gene>
    <name evidence="3" type="ORF">T1815_27301</name>
</gene>
<dbReference type="AlphaFoldDB" id="A0A0M6WVD8"/>
<accession>A0A0M6WVD8</accession>
<dbReference type="SUPFAM" id="SSF53756">
    <property type="entry name" value="UDP-Glycosyltransferase/glycogen phosphorylase"/>
    <property type="match status" value="1"/>
</dbReference>
<dbReference type="PANTHER" id="PTHR46401">
    <property type="entry name" value="GLYCOSYLTRANSFERASE WBBK-RELATED"/>
    <property type="match status" value="1"/>
</dbReference>
<dbReference type="Gene3D" id="3.40.50.2000">
    <property type="entry name" value="Glycogen Phosphorylase B"/>
    <property type="match status" value="1"/>
</dbReference>
<keyword evidence="4" id="KW-1185">Reference proteome</keyword>
<dbReference type="Proteomes" id="UP000049472">
    <property type="component" value="Unassembled WGS sequence"/>
</dbReference>
<name>A0A0M6WVD8_9FIRM</name>
<dbReference type="InterPro" id="IPR001296">
    <property type="entry name" value="Glyco_trans_1"/>
</dbReference>
<evidence type="ECO:0000313" key="4">
    <source>
        <dbReference type="Proteomes" id="UP000049472"/>
    </source>
</evidence>
<sequence>MIINIIVPGIGLSGGMRVLFQYGEMLKAKGHDIIFYTPLKAYDVQNNKSIILNKMHVVTNTIKRIYGYEIKKKYKKTQFDVKVLPVPVVSDRYIRNADICMASAWPTAFSVARLSPNKGKKVYFIQDYEIWNNEELGRKSYTQPLRHIVISTWIKNKLIEQLGAEDAPIVFDGLDLEVFNNPEKKYEFGNRTIEVLMLYHNLLKKGVKDGLIAYKNLKDRYPNVKLTMFGLTDRPDISDEIVYYKDPSREELKGLYKKADIFLYTSREEGWGLTPLEAMASKCAVVGTNTGCMLDIGSDRENALLCEPGDVRKMTENLCELFENHEMLIKLAENGYKTVQQFSWNNSVNQLERELRNICDEDKD</sequence>
<dbReference type="CDD" id="cd03801">
    <property type="entry name" value="GT4_PimA-like"/>
    <property type="match status" value="1"/>
</dbReference>